<dbReference type="Proteomes" id="UP000613743">
    <property type="component" value="Unassembled WGS sequence"/>
</dbReference>
<organism evidence="1 2">
    <name type="scientific">Shewanella gelidii</name>
    <dbReference type="NCBI Taxonomy" id="1642821"/>
    <lineage>
        <taxon>Bacteria</taxon>
        <taxon>Pseudomonadati</taxon>
        <taxon>Pseudomonadota</taxon>
        <taxon>Gammaproteobacteria</taxon>
        <taxon>Alteromonadales</taxon>
        <taxon>Shewanellaceae</taxon>
        <taxon>Shewanella</taxon>
    </lineage>
</organism>
<name>A0A917JX40_9GAMM</name>
<protein>
    <submittedName>
        <fullName evidence="1">Membrane protein</fullName>
    </submittedName>
</protein>
<evidence type="ECO:0000313" key="1">
    <source>
        <dbReference type="EMBL" id="GGI90929.1"/>
    </source>
</evidence>
<proteinExistence type="predicted"/>
<dbReference type="AlphaFoldDB" id="A0A917JX40"/>
<comment type="caution">
    <text evidence="1">The sequence shown here is derived from an EMBL/GenBank/DDBJ whole genome shotgun (WGS) entry which is preliminary data.</text>
</comment>
<reference evidence="1" key="1">
    <citation type="journal article" date="2014" name="Int. J. Syst. Evol. Microbiol.">
        <title>Complete genome sequence of Corynebacterium casei LMG S-19264T (=DSM 44701T), isolated from a smear-ripened cheese.</title>
        <authorList>
            <consortium name="US DOE Joint Genome Institute (JGI-PGF)"/>
            <person name="Walter F."/>
            <person name="Albersmeier A."/>
            <person name="Kalinowski J."/>
            <person name="Ruckert C."/>
        </authorList>
    </citation>
    <scope>NUCLEOTIDE SEQUENCE</scope>
    <source>
        <strain evidence="1">JCM 30804</strain>
    </source>
</reference>
<accession>A0A917JX40</accession>
<sequence>MNRIIAIIALIFALGAINFSIMTRENHIRDGELVLIKLAPVDPRSLMQGDYMALRFEMADKIKTAHQLTEEALPNAVDGQVIVSVDNNQVAHFQRLSDTQPLNDDNKRINYRIRNSQVKFATNAFFFEEGQATLFEDAQYGGFKVNSKGELLLVAMYNEKFAKIIAKDIE</sequence>
<dbReference type="EMBL" id="BMPZ01000011">
    <property type="protein sequence ID" value="GGI90929.1"/>
    <property type="molecule type" value="Genomic_DNA"/>
</dbReference>
<reference evidence="1" key="2">
    <citation type="submission" date="2020-09" db="EMBL/GenBank/DDBJ databases">
        <authorList>
            <person name="Sun Q."/>
            <person name="Ohkuma M."/>
        </authorList>
    </citation>
    <scope>NUCLEOTIDE SEQUENCE</scope>
    <source>
        <strain evidence="1">JCM 30804</strain>
    </source>
</reference>
<gene>
    <name evidence="1" type="ORF">GCM10009332_30240</name>
</gene>
<dbReference type="RefSeq" id="WP_188922485.1">
    <property type="nucleotide sequence ID" value="NZ_BMPZ01000011.1"/>
</dbReference>
<keyword evidence="2" id="KW-1185">Reference proteome</keyword>
<evidence type="ECO:0000313" key="2">
    <source>
        <dbReference type="Proteomes" id="UP000613743"/>
    </source>
</evidence>
<dbReference type="Pfam" id="PF14345">
    <property type="entry name" value="GDYXXLXY"/>
    <property type="match status" value="1"/>
</dbReference>
<dbReference type="InterPro" id="IPR025833">
    <property type="entry name" value="GDYXXLXY"/>
</dbReference>